<name>X0UP90_9ZZZZ</name>
<dbReference type="EMBL" id="BARS01026574">
    <property type="protein sequence ID" value="GAG02113.1"/>
    <property type="molecule type" value="Genomic_DNA"/>
</dbReference>
<evidence type="ECO:0000313" key="1">
    <source>
        <dbReference type="EMBL" id="GAG02113.1"/>
    </source>
</evidence>
<dbReference type="AlphaFoldDB" id="X0UP90"/>
<organism evidence="1">
    <name type="scientific">marine sediment metagenome</name>
    <dbReference type="NCBI Taxonomy" id="412755"/>
    <lineage>
        <taxon>unclassified sequences</taxon>
        <taxon>metagenomes</taxon>
        <taxon>ecological metagenomes</taxon>
    </lineage>
</organism>
<reference evidence="1" key="1">
    <citation type="journal article" date="2014" name="Front. Microbiol.">
        <title>High frequency of phylogenetically diverse reductive dehalogenase-homologous genes in deep subseafloor sedimentary metagenomes.</title>
        <authorList>
            <person name="Kawai M."/>
            <person name="Futagami T."/>
            <person name="Toyoda A."/>
            <person name="Takaki Y."/>
            <person name="Nishi S."/>
            <person name="Hori S."/>
            <person name="Arai W."/>
            <person name="Tsubouchi T."/>
            <person name="Morono Y."/>
            <person name="Uchiyama I."/>
            <person name="Ito T."/>
            <person name="Fujiyama A."/>
            <person name="Inagaki F."/>
            <person name="Takami H."/>
        </authorList>
    </citation>
    <scope>NUCLEOTIDE SEQUENCE</scope>
    <source>
        <strain evidence="1">Expedition CK06-06</strain>
    </source>
</reference>
<feature type="non-terminal residue" evidence="1">
    <location>
        <position position="1"/>
    </location>
</feature>
<comment type="caution">
    <text evidence="1">The sequence shown here is derived from an EMBL/GenBank/DDBJ whole genome shotgun (WGS) entry which is preliminary data.</text>
</comment>
<protein>
    <submittedName>
        <fullName evidence="1">Uncharacterized protein</fullName>
    </submittedName>
</protein>
<accession>X0UP90</accession>
<gene>
    <name evidence="1" type="ORF">S01H1_41861</name>
</gene>
<sequence>GRITARVYYDDEREGDARGGWVIEYSDEGFAIDYDLDPGATLAEARRTAVRGVNGWHRDCYDHDD</sequence>
<proteinExistence type="predicted"/>